<evidence type="ECO:0000256" key="8">
    <source>
        <dbReference type="RuleBase" id="RU361185"/>
    </source>
</evidence>
<dbReference type="PANTHER" id="PTHR22762:SF133">
    <property type="entry name" value="P-TYPE DOMAIN-CONTAINING PROTEIN"/>
    <property type="match status" value="1"/>
</dbReference>
<keyword evidence="5 8" id="KW-0378">Hydrolase</keyword>
<evidence type="ECO:0000259" key="11">
    <source>
        <dbReference type="Pfam" id="PF01055"/>
    </source>
</evidence>
<dbReference type="InterPro" id="IPR030458">
    <property type="entry name" value="Glyco_hydro_31_AS"/>
</dbReference>
<dbReference type="Proteomes" id="UP001172155">
    <property type="component" value="Unassembled WGS sequence"/>
</dbReference>
<evidence type="ECO:0000256" key="1">
    <source>
        <dbReference type="ARBA" id="ARBA00001657"/>
    </source>
</evidence>
<evidence type="ECO:0000256" key="5">
    <source>
        <dbReference type="ARBA" id="ARBA00022801"/>
    </source>
</evidence>
<dbReference type="PANTHER" id="PTHR22762">
    <property type="entry name" value="ALPHA-GLUCOSIDASE"/>
    <property type="match status" value="1"/>
</dbReference>
<feature type="domain" description="Glycoside hydrolase family 31 TIM barrel" evidence="11">
    <location>
        <begin position="374"/>
        <end position="802"/>
    </location>
</feature>
<dbReference type="GO" id="GO:0004558">
    <property type="term" value="F:alpha-1,4-glucosidase activity"/>
    <property type="evidence" value="ECO:0007669"/>
    <property type="project" value="UniProtKB-EC"/>
</dbReference>
<evidence type="ECO:0000256" key="3">
    <source>
        <dbReference type="ARBA" id="ARBA00012741"/>
    </source>
</evidence>
<evidence type="ECO:0000259" key="12">
    <source>
        <dbReference type="Pfam" id="PF21365"/>
    </source>
</evidence>
<keyword evidence="4 10" id="KW-0732">Signal</keyword>
<feature type="signal peptide" evidence="10">
    <location>
        <begin position="1"/>
        <end position="18"/>
    </location>
</feature>
<gene>
    <name evidence="13" type="ORF">B0T18DRAFT_434415</name>
</gene>
<name>A0AA40FA35_9PEZI</name>
<comment type="catalytic activity">
    <reaction evidence="1">
        <text>Hydrolysis of terminal, non-reducing (1-&gt;4)-linked alpha-D-glucose residues with release of alpha-D-glucose.</text>
        <dbReference type="EC" id="3.2.1.20"/>
    </reaction>
</comment>
<keyword evidence="6" id="KW-0325">Glycoprotein</keyword>
<dbReference type="Gene3D" id="2.60.40.1760">
    <property type="entry name" value="glycosyl hydrolase (family 31)"/>
    <property type="match status" value="1"/>
</dbReference>
<dbReference type="Gene3D" id="2.60.40.1180">
    <property type="entry name" value="Golgi alpha-mannosidase II"/>
    <property type="match status" value="2"/>
</dbReference>
<evidence type="ECO:0000256" key="9">
    <source>
        <dbReference type="SAM" id="MobiDB-lite"/>
    </source>
</evidence>
<dbReference type="PROSITE" id="PS00129">
    <property type="entry name" value="GLYCOSYL_HYDROL_F31_1"/>
    <property type="match status" value="1"/>
</dbReference>
<dbReference type="GO" id="GO:0005975">
    <property type="term" value="P:carbohydrate metabolic process"/>
    <property type="evidence" value="ECO:0007669"/>
    <property type="project" value="InterPro"/>
</dbReference>
<dbReference type="GO" id="GO:0030246">
    <property type="term" value="F:carbohydrate binding"/>
    <property type="evidence" value="ECO:0007669"/>
    <property type="project" value="InterPro"/>
</dbReference>
<feature type="compositionally biased region" description="Low complexity" evidence="9">
    <location>
        <begin position="597"/>
        <end position="612"/>
    </location>
</feature>
<dbReference type="AlphaFoldDB" id="A0AA40FA35"/>
<dbReference type="InterPro" id="IPR011013">
    <property type="entry name" value="Gal_mutarotase_sf_dom"/>
</dbReference>
<sequence>MSIALLLLVLLSLGLVNSQHGRRNILLPLPSVGLGLFTMVSFTAASYFLFATLAPDCAAEVVTTTGPSSQGTATWMSTSSSPVFTVPASADIGMNVLPNVKDPDAVDPQDVCPGYKATNVETSDSGFTADLRLAGPACSVYGNDVEDLTLLVKFQTADRIHLQIQPRYIGPQNESWFLLPEVLVPSPPDTSFLIADHPLEVSWSNEPSFWFSVTRRDTGDTLFTTEGNILVFEDQFFEFGSPLPENYNLYGLGETIHGFRLGNNLTRTLFNSDVGDVPDANLYGSHPLYLDTRYFSQSPSGSLTYAAHPDDRSAQYGSFTHGVYLRNAHAQEVLLRPSGLTWRAIGGSIDLYVYAGPSATDVIAAYQKSAAGLPAMQQYWTLGYHQCRWGYESWTQLQGVVDSFERFEIPLETIWVDIDYMKRYRDFDNDPVRFGYKEGAEFLDRLHRSGRHFVPIVDSAIYAPNPENPDDAYETYERGVKADAFMLNPDGSLYIGAVWPGYTVFPDWIGAVLNGTGAIDWWIHEFELWYKKIKYDGIWIDMSEVASFCVGSCGSGNLTLNPVHPPFALPGEPGNLVLEYPEGFELTNSSEAASASSALATQTTLTPTSTTAPYHRTTPTPGSRDVNWPPYVLNAHHGDLAVHALSPNATHHGPSLVDYDFHNLYGHQILNATYHAVLTTHPGLRPFLIGRSTSIGSGRLAGHWGGDNAATYAQMAASIPQALSLALAGVPFFGVDACGFAGNTDAQLCARWMQLAAFFPFFRNHNALGAIPQEPYVWASVADATRTAMRVRYALLPYWYTLLARAHRDGDTVLRALAWEFPHEPWLAGVDGQFLVGPAVMVIPVLEPGADTVQGVFPGQGEGQVWYDWYTQTAVAVGAGGNVTLDAPMGHIPVFVRGGHVLPTQGVGMTTKEGRGKPWGVVVALDRGGEASGGLYVDDGKSLVVGEELWVEFLVRDKTLYARMTGNYTDKNPLANVTVMGVGEAPGRVELNGTELDDGLWVWSRERKHLQVMGLEERFGEGAWRWGWRLSWE</sequence>
<comment type="caution">
    <text evidence="13">The sequence shown here is derived from an EMBL/GenBank/DDBJ whole genome shotgun (WGS) entry which is preliminary data.</text>
</comment>
<dbReference type="CDD" id="cd06602">
    <property type="entry name" value="GH31_MGAM_SI_GAA"/>
    <property type="match status" value="1"/>
</dbReference>
<dbReference type="CDD" id="cd14752">
    <property type="entry name" value="GH31_N"/>
    <property type="match status" value="1"/>
</dbReference>
<dbReference type="Gene3D" id="3.20.20.80">
    <property type="entry name" value="Glycosidases"/>
    <property type="match status" value="2"/>
</dbReference>
<dbReference type="EC" id="3.2.1.20" evidence="3"/>
<dbReference type="InterPro" id="IPR013780">
    <property type="entry name" value="Glyco_hydro_b"/>
</dbReference>
<dbReference type="SUPFAM" id="SSF51445">
    <property type="entry name" value="(Trans)glycosidases"/>
    <property type="match status" value="1"/>
</dbReference>
<dbReference type="SUPFAM" id="SSF74650">
    <property type="entry name" value="Galactose mutarotase-like"/>
    <property type="match status" value="1"/>
</dbReference>
<dbReference type="FunFam" id="2.60.40.1180:FF:000001">
    <property type="entry name" value="Maltase-glucoamylase, intestinal"/>
    <property type="match status" value="1"/>
</dbReference>
<protein>
    <recommendedName>
        <fullName evidence="3">alpha-glucosidase</fullName>
        <ecNumber evidence="3">3.2.1.20</ecNumber>
    </recommendedName>
</protein>
<feature type="chain" id="PRO_5041417031" description="alpha-glucosidase" evidence="10">
    <location>
        <begin position="19"/>
        <end position="1033"/>
    </location>
</feature>
<evidence type="ECO:0000313" key="14">
    <source>
        <dbReference type="Proteomes" id="UP001172155"/>
    </source>
</evidence>
<organism evidence="13 14">
    <name type="scientific">Schizothecium vesticola</name>
    <dbReference type="NCBI Taxonomy" id="314040"/>
    <lineage>
        <taxon>Eukaryota</taxon>
        <taxon>Fungi</taxon>
        <taxon>Dikarya</taxon>
        <taxon>Ascomycota</taxon>
        <taxon>Pezizomycotina</taxon>
        <taxon>Sordariomycetes</taxon>
        <taxon>Sordariomycetidae</taxon>
        <taxon>Sordariales</taxon>
        <taxon>Schizotheciaceae</taxon>
        <taxon>Schizothecium</taxon>
    </lineage>
</organism>
<evidence type="ECO:0000256" key="10">
    <source>
        <dbReference type="SAM" id="SignalP"/>
    </source>
</evidence>
<feature type="domain" description="Glycosyl hydrolase family 31 C-terminal" evidence="12">
    <location>
        <begin position="810"/>
        <end position="902"/>
    </location>
</feature>
<evidence type="ECO:0000256" key="7">
    <source>
        <dbReference type="ARBA" id="ARBA00023295"/>
    </source>
</evidence>
<evidence type="ECO:0000256" key="4">
    <source>
        <dbReference type="ARBA" id="ARBA00022729"/>
    </source>
</evidence>
<dbReference type="InterPro" id="IPR000322">
    <property type="entry name" value="Glyco_hydro_31_TIM"/>
</dbReference>
<dbReference type="InterPro" id="IPR048395">
    <property type="entry name" value="Glyco_hydro_31_C"/>
</dbReference>
<dbReference type="SUPFAM" id="SSF51011">
    <property type="entry name" value="Glycosyl hydrolase domain"/>
    <property type="match status" value="1"/>
</dbReference>
<dbReference type="InterPro" id="IPR030459">
    <property type="entry name" value="Glyco_hydro_31_CS"/>
</dbReference>
<evidence type="ECO:0000313" key="13">
    <source>
        <dbReference type="EMBL" id="KAK0753835.1"/>
    </source>
</evidence>
<dbReference type="Pfam" id="PF01055">
    <property type="entry name" value="Glyco_hydro_31_2nd"/>
    <property type="match status" value="1"/>
</dbReference>
<dbReference type="EMBL" id="JAUKUD010000001">
    <property type="protein sequence ID" value="KAK0753835.1"/>
    <property type="molecule type" value="Genomic_DNA"/>
</dbReference>
<dbReference type="PROSITE" id="PS00707">
    <property type="entry name" value="GLYCOSYL_HYDROL_F31_2"/>
    <property type="match status" value="1"/>
</dbReference>
<keyword evidence="14" id="KW-1185">Reference proteome</keyword>
<dbReference type="InterPro" id="IPR017853">
    <property type="entry name" value="GH"/>
</dbReference>
<feature type="region of interest" description="Disordered" evidence="9">
    <location>
        <begin position="597"/>
        <end position="621"/>
    </location>
</feature>
<evidence type="ECO:0000256" key="6">
    <source>
        <dbReference type="ARBA" id="ARBA00023180"/>
    </source>
</evidence>
<proteinExistence type="inferred from homology"/>
<evidence type="ECO:0000256" key="2">
    <source>
        <dbReference type="ARBA" id="ARBA00007806"/>
    </source>
</evidence>
<comment type="similarity">
    <text evidence="2 8">Belongs to the glycosyl hydrolase 31 family.</text>
</comment>
<dbReference type="Pfam" id="PF21365">
    <property type="entry name" value="Glyco_hydro_31_3rd"/>
    <property type="match status" value="1"/>
</dbReference>
<reference evidence="13" key="1">
    <citation type="submission" date="2023-06" db="EMBL/GenBank/DDBJ databases">
        <title>Genome-scale phylogeny and comparative genomics of the fungal order Sordariales.</title>
        <authorList>
            <consortium name="Lawrence Berkeley National Laboratory"/>
            <person name="Hensen N."/>
            <person name="Bonometti L."/>
            <person name="Westerberg I."/>
            <person name="Brannstrom I.O."/>
            <person name="Guillou S."/>
            <person name="Cros-Aarteil S."/>
            <person name="Calhoun S."/>
            <person name="Haridas S."/>
            <person name="Kuo A."/>
            <person name="Mondo S."/>
            <person name="Pangilinan J."/>
            <person name="Riley R."/>
            <person name="LaButti K."/>
            <person name="Andreopoulos B."/>
            <person name="Lipzen A."/>
            <person name="Chen C."/>
            <person name="Yanf M."/>
            <person name="Daum C."/>
            <person name="Ng V."/>
            <person name="Clum A."/>
            <person name="Steindorff A."/>
            <person name="Ohm R."/>
            <person name="Martin F."/>
            <person name="Silar P."/>
            <person name="Natvig D."/>
            <person name="Lalanne C."/>
            <person name="Gautier V."/>
            <person name="Ament-velasquez S.L."/>
            <person name="Kruys A."/>
            <person name="Hutchinson M.I."/>
            <person name="Powell A.J."/>
            <person name="Barry K."/>
            <person name="Miller A.N."/>
            <person name="Grigoriev I.V."/>
            <person name="Debuchy R."/>
            <person name="Gladieux P."/>
            <person name="Thoren M.H."/>
            <person name="Johannesson H."/>
        </authorList>
    </citation>
    <scope>NUCLEOTIDE SEQUENCE</scope>
    <source>
        <strain evidence="13">SMH3187-1</strain>
    </source>
</reference>
<accession>A0AA40FA35</accession>
<keyword evidence="7 8" id="KW-0326">Glycosidase</keyword>